<accession>A0A1N7JI64</accession>
<dbReference type="PROSITE" id="PS00651">
    <property type="entry name" value="RIBOSOMAL_L9"/>
    <property type="match status" value="1"/>
</dbReference>
<dbReference type="GO" id="GO:0006412">
    <property type="term" value="P:translation"/>
    <property type="evidence" value="ECO:0007669"/>
    <property type="project" value="UniProtKB-UniRule"/>
</dbReference>
<feature type="compositionally biased region" description="Basic and acidic residues" evidence="9">
    <location>
        <begin position="48"/>
        <end position="67"/>
    </location>
</feature>
<dbReference type="SUPFAM" id="SSF55653">
    <property type="entry name" value="Ribosomal protein L9 C-domain"/>
    <property type="match status" value="1"/>
</dbReference>
<dbReference type="Gene3D" id="3.10.430.100">
    <property type="entry name" value="Ribosomal protein L9, C-terminal domain"/>
    <property type="match status" value="1"/>
</dbReference>
<comment type="function">
    <text evidence="1 8">Binds to the 23S rRNA.</text>
</comment>
<evidence type="ECO:0000256" key="7">
    <source>
        <dbReference type="ARBA" id="ARBA00035292"/>
    </source>
</evidence>
<dbReference type="FunFam" id="3.10.430.100:FF:000002">
    <property type="entry name" value="50S ribosomal protein L9"/>
    <property type="match status" value="1"/>
</dbReference>
<reference evidence="12" key="1">
    <citation type="submission" date="2017-01" db="EMBL/GenBank/DDBJ databases">
        <authorList>
            <person name="Varghese N."/>
            <person name="Submissions S."/>
        </authorList>
    </citation>
    <scope>NUCLEOTIDE SEQUENCE [LARGE SCALE GENOMIC DNA]</scope>
    <source>
        <strain evidence="12">DSM 45196</strain>
    </source>
</reference>
<feature type="region of interest" description="Disordered" evidence="9">
    <location>
        <begin position="46"/>
        <end position="67"/>
    </location>
</feature>
<keyword evidence="5 8" id="KW-0689">Ribosomal protein</keyword>
<comment type="similarity">
    <text evidence="2 8">Belongs to the bacterial ribosomal protein bL9 family.</text>
</comment>
<dbReference type="EMBL" id="FTOD01000002">
    <property type="protein sequence ID" value="SIS48998.1"/>
    <property type="molecule type" value="Genomic_DNA"/>
</dbReference>
<dbReference type="GO" id="GO:1990904">
    <property type="term" value="C:ribonucleoprotein complex"/>
    <property type="evidence" value="ECO:0007669"/>
    <property type="project" value="UniProtKB-KW"/>
</dbReference>
<dbReference type="InterPro" id="IPR020594">
    <property type="entry name" value="Ribosomal_bL9_bac/chp"/>
</dbReference>
<dbReference type="GO" id="GO:0005840">
    <property type="term" value="C:ribosome"/>
    <property type="evidence" value="ECO:0007669"/>
    <property type="project" value="UniProtKB-KW"/>
</dbReference>
<gene>
    <name evidence="8" type="primary">rplI</name>
    <name evidence="11" type="ORF">SAMN05421790_102131</name>
</gene>
<evidence type="ECO:0000256" key="6">
    <source>
        <dbReference type="ARBA" id="ARBA00023274"/>
    </source>
</evidence>
<dbReference type="GO" id="GO:0019843">
    <property type="term" value="F:rRNA binding"/>
    <property type="evidence" value="ECO:0007669"/>
    <property type="project" value="UniProtKB-UniRule"/>
</dbReference>
<dbReference type="Gene3D" id="3.40.5.10">
    <property type="entry name" value="Ribosomal protein L9, N-terminal domain"/>
    <property type="match status" value="1"/>
</dbReference>
<evidence type="ECO:0000256" key="2">
    <source>
        <dbReference type="ARBA" id="ARBA00010605"/>
    </source>
</evidence>
<dbReference type="Proteomes" id="UP000186795">
    <property type="component" value="Unassembled WGS sequence"/>
</dbReference>
<dbReference type="InterPro" id="IPR036791">
    <property type="entry name" value="Ribosomal_bL9_C_sf"/>
</dbReference>
<dbReference type="GO" id="GO:0003735">
    <property type="term" value="F:structural constituent of ribosome"/>
    <property type="evidence" value="ECO:0007669"/>
    <property type="project" value="InterPro"/>
</dbReference>
<evidence type="ECO:0000259" key="10">
    <source>
        <dbReference type="PROSITE" id="PS00651"/>
    </source>
</evidence>
<dbReference type="InterPro" id="IPR009027">
    <property type="entry name" value="Ribosomal_bL9/RNase_H1_N"/>
</dbReference>
<sequence>MKVIFQQDVKGQGKKGEVKEVSEGYARNFLIPRKLAVAASTGNLNTLKEQKRREEERKKEELSRSRQLAEKLEQTEITLHTKSGEGGRLFGSITSKQISQYLEREHGLQVDKKKIQLSEPIRTLGVTKVPVKLHPKVTATLSVQVLEEKN</sequence>
<dbReference type="HAMAP" id="MF_00503">
    <property type="entry name" value="Ribosomal_bL9"/>
    <property type="match status" value="1"/>
</dbReference>
<evidence type="ECO:0000256" key="5">
    <source>
        <dbReference type="ARBA" id="ARBA00022980"/>
    </source>
</evidence>
<protein>
    <recommendedName>
        <fullName evidence="7 8">Large ribosomal subunit protein bL9</fullName>
    </recommendedName>
</protein>
<dbReference type="Pfam" id="PF03948">
    <property type="entry name" value="Ribosomal_L9_C"/>
    <property type="match status" value="1"/>
</dbReference>
<keyword evidence="6 8" id="KW-0687">Ribonucleoprotein</keyword>
<keyword evidence="12" id="KW-1185">Reference proteome</keyword>
<organism evidence="11 12">
    <name type="scientific">Kroppenstedtia eburnea</name>
    <dbReference type="NCBI Taxonomy" id="714067"/>
    <lineage>
        <taxon>Bacteria</taxon>
        <taxon>Bacillati</taxon>
        <taxon>Bacillota</taxon>
        <taxon>Bacilli</taxon>
        <taxon>Bacillales</taxon>
        <taxon>Thermoactinomycetaceae</taxon>
        <taxon>Kroppenstedtia</taxon>
    </lineage>
</organism>
<evidence type="ECO:0000256" key="8">
    <source>
        <dbReference type="HAMAP-Rule" id="MF_00503"/>
    </source>
</evidence>
<dbReference type="InterPro" id="IPR020069">
    <property type="entry name" value="Ribosomal_bL9_C"/>
</dbReference>
<dbReference type="NCBIfam" id="TIGR00158">
    <property type="entry name" value="L9"/>
    <property type="match status" value="1"/>
</dbReference>
<dbReference type="AlphaFoldDB" id="A0A1N7JI64"/>
<dbReference type="InterPro" id="IPR000244">
    <property type="entry name" value="Ribosomal_bL9"/>
</dbReference>
<evidence type="ECO:0000256" key="4">
    <source>
        <dbReference type="ARBA" id="ARBA00022884"/>
    </source>
</evidence>
<proteinExistence type="inferred from homology"/>
<dbReference type="InterPro" id="IPR036935">
    <property type="entry name" value="Ribosomal_bL9_N_sf"/>
</dbReference>
<name>A0A1N7JI64_9BACL</name>
<dbReference type="Pfam" id="PF01281">
    <property type="entry name" value="Ribosomal_L9_N"/>
    <property type="match status" value="1"/>
</dbReference>
<evidence type="ECO:0000256" key="1">
    <source>
        <dbReference type="ARBA" id="ARBA00003058"/>
    </source>
</evidence>
<dbReference type="RefSeq" id="WP_009710551.1">
    <property type="nucleotide sequence ID" value="NZ_CP048103.1"/>
</dbReference>
<keyword evidence="3 8" id="KW-0699">rRNA-binding</keyword>
<evidence type="ECO:0000313" key="12">
    <source>
        <dbReference type="Proteomes" id="UP000186795"/>
    </source>
</evidence>
<evidence type="ECO:0000256" key="9">
    <source>
        <dbReference type="SAM" id="MobiDB-lite"/>
    </source>
</evidence>
<dbReference type="PANTHER" id="PTHR21368">
    <property type="entry name" value="50S RIBOSOMAL PROTEIN L9"/>
    <property type="match status" value="1"/>
</dbReference>
<evidence type="ECO:0000313" key="11">
    <source>
        <dbReference type="EMBL" id="SIS48998.1"/>
    </source>
</evidence>
<dbReference type="SUPFAM" id="SSF55658">
    <property type="entry name" value="L9 N-domain-like"/>
    <property type="match status" value="1"/>
</dbReference>
<keyword evidence="4 8" id="KW-0694">RNA-binding</keyword>
<feature type="domain" description="Ribosomal protein L9" evidence="10">
    <location>
        <begin position="13"/>
        <end position="40"/>
    </location>
</feature>
<dbReference type="OrthoDB" id="9788336at2"/>
<dbReference type="InterPro" id="IPR020070">
    <property type="entry name" value="Ribosomal_bL9_N"/>
</dbReference>
<evidence type="ECO:0000256" key="3">
    <source>
        <dbReference type="ARBA" id="ARBA00022730"/>
    </source>
</evidence>
<dbReference type="FunFam" id="3.40.5.10:FF:000002">
    <property type="entry name" value="50S ribosomal protein L9"/>
    <property type="match status" value="1"/>
</dbReference>